<dbReference type="PROSITE" id="PS50280">
    <property type="entry name" value="SET"/>
    <property type="match status" value="1"/>
</dbReference>
<gene>
    <name evidence="2" type="ORF">Tsubulata_000040</name>
</gene>
<evidence type="ECO:0000313" key="3">
    <source>
        <dbReference type="Proteomes" id="UP001141552"/>
    </source>
</evidence>
<comment type="caution">
    <text evidence="2">The sequence shown here is derived from an EMBL/GenBank/DDBJ whole genome shotgun (WGS) entry which is preliminary data.</text>
</comment>
<dbReference type="InterPro" id="IPR001214">
    <property type="entry name" value="SET_dom"/>
</dbReference>
<dbReference type="SMART" id="SM00028">
    <property type="entry name" value="TPR"/>
    <property type="match status" value="4"/>
</dbReference>
<evidence type="ECO:0000313" key="2">
    <source>
        <dbReference type="EMBL" id="KAJ4832492.1"/>
    </source>
</evidence>
<dbReference type="Proteomes" id="UP001141552">
    <property type="component" value="Unassembled WGS sequence"/>
</dbReference>
<protein>
    <recommendedName>
        <fullName evidence="1">SET domain-containing protein</fullName>
    </recommendedName>
</protein>
<dbReference type="PANTHER" id="PTHR47337">
    <property type="entry name" value="TETRATRICOPEPTIDE REPEAT (TPR)-LIKE SUPERFAMILY PROTEIN"/>
    <property type="match status" value="1"/>
</dbReference>
<dbReference type="InterPro" id="IPR046341">
    <property type="entry name" value="SET_dom_sf"/>
</dbReference>
<dbReference type="OrthoDB" id="1926212at2759"/>
<dbReference type="SUPFAM" id="SSF48452">
    <property type="entry name" value="TPR-like"/>
    <property type="match status" value="1"/>
</dbReference>
<reference evidence="2" key="1">
    <citation type="submission" date="2022-02" db="EMBL/GenBank/DDBJ databases">
        <authorList>
            <person name="Henning P.M."/>
            <person name="McCubbin A.G."/>
            <person name="Shore J.S."/>
        </authorList>
    </citation>
    <scope>NUCLEOTIDE SEQUENCE</scope>
    <source>
        <strain evidence="2">F60SS</strain>
        <tissue evidence="2">Leaves</tissue>
    </source>
</reference>
<sequence length="803" mass="89450">MEKLKCLIPDSLKRVVADSNPNDLPSTSSSLLDFLHNLPQFQQVRVLVVASCSLLMIRDLVDTQAALCGKNKEAALESKQKGNKCYTSGDYNAALAHYSQALWVAPTDAVDTDKNLVASLYLNRASLFYKIGLLKECLRECNRALQISPTYAKAWYRRGKANAALRSYKDAVNDLNIAKNLELSLGGKRQIESEIKIIEDSYEDTSRTVAEHKDNYLGNFEESQQKKLVCVSTPDKGMGMISQSKIPEATLVHREEPYAMIILKSCRETHCHYCLNELPADAIPCTSCTIPLYCSEHCRLRAGGEEFCSYQKEDKNLGGLSLNLEEYIAEVTVCHGSGADAECFLEHKHECRGVNWPAVLPPDVVLTGRVLVKSISQKRDSADLSLLSSLKLSHNYSQITAESKLELHIFAVVLLLCLQQSFRLELPINGDSLSQTILLLCKMRINCMAIVRMKTVDAHGLPNWLGKSSSIEDALTSSVEQVPVAQAIYSAGSLFNHSCKPNIHAYFLSRTLVIRTTEPVAAGHPLELSYGAQVGQWDCKDRLKFLEDKYSFRCQCRGCSEWNLPDLVLNAFHCVSLNCAGVVLDADVINCEMHKFKDFAGAPTTQNVDHPLLGDELNDVDILNFAKLALERGNNSLDFHPGHCLSCGSHCNLEASSQAMNKAWICIKKLQDEMILKEISNLTLSNASRAVDVLRSILHPYSRRIAEAEDILAQAFCLVGDLQSARDHCKASIKILERLYGRDHIVIAYELVKLSTIELTLDDHASVDCINRLNAIFLRYFGSHAASIFPYLEDLKRRARNLV</sequence>
<dbReference type="EMBL" id="JAKUCV010005122">
    <property type="protein sequence ID" value="KAJ4832492.1"/>
    <property type="molecule type" value="Genomic_DNA"/>
</dbReference>
<reference evidence="2" key="2">
    <citation type="journal article" date="2023" name="Plants (Basel)">
        <title>Annotation of the Turnera subulata (Passifloraceae) Draft Genome Reveals the S-Locus Evolved after the Divergence of Turneroideae from Passifloroideae in a Stepwise Manner.</title>
        <authorList>
            <person name="Henning P.M."/>
            <person name="Roalson E.H."/>
            <person name="Mir W."/>
            <person name="McCubbin A.G."/>
            <person name="Shore J.S."/>
        </authorList>
    </citation>
    <scope>NUCLEOTIDE SEQUENCE</scope>
    <source>
        <strain evidence="2">F60SS</strain>
    </source>
</reference>
<dbReference type="InterPro" id="IPR019734">
    <property type="entry name" value="TPR_rpt"/>
</dbReference>
<proteinExistence type="predicted"/>
<evidence type="ECO:0000259" key="1">
    <source>
        <dbReference type="PROSITE" id="PS50280"/>
    </source>
</evidence>
<accession>A0A9Q0FL90</accession>
<organism evidence="2 3">
    <name type="scientific">Turnera subulata</name>
    <dbReference type="NCBI Taxonomy" id="218843"/>
    <lineage>
        <taxon>Eukaryota</taxon>
        <taxon>Viridiplantae</taxon>
        <taxon>Streptophyta</taxon>
        <taxon>Embryophyta</taxon>
        <taxon>Tracheophyta</taxon>
        <taxon>Spermatophyta</taxon>
        <taxon>Magnoliopsida</taxon>
        <taxon>eudicotyledons</taxon>
        <taxon>Gunneridae</taxon>
        <taxon>Pentapetalae</taxon>
        <taxon>rosids</taxon>
        <taxon>fabids</taxon>
        <taxon>Malpighiales</taxon>
        <taxon>Passifloraceae</taxon>
        <taxon>Turnera</taxon>
    </lineage>
</organism>
<dbReference type="Gene3D" id="2.170.270.10">
    <property type="entry name" value="SET domain"/>
    <property type="match status" value="1"/>
</dbReference>
<dbReference type="SUPFAM" id="SSF82199">
    <property type="entry name" value="SET domain"/>
    <property type="match status" value="1"/>
</dbReference>
<dbReference type="Gene3D" id="1.25.40.10">
    <property type="entry name" value="Tetratricopeptide repeat domain"/>
    <property type="match status" value="2"/>
</dbReference>
<dbReference type="AlphaFoldDB" id="A0A9Q0FL90"/>
<dbReference type="Pfam" id="PF00856">
    <property type="entry name" value="SET"/>
    <property type="match status" value="1"/>
</dbReference>
<dbReference type="InterPro" id="IPR011990">
    <property type="entry name" value="TPR-like_helical_dom_sf"/>
</dbReference>
<feature type="domain" description="SET" evidence="1">
    <location>
        <begin position="226"/>
        <end position="531"/>
    </location>
</feature>
<name>A0A9Q0FL90_9ROSI</name>
<keyword evidence="3" id="KW-1185">Reference proteome</keyword>
<dbReference type="PANTHER" id="PTHR47337:SF1">
    <property type="entry name" value="TETRATRICOPEPTIDE REPEAT (TPR)-LIKE SUPERFAMILY PROTEIN"/>
    <property type="match status" value="1"/>
</dbReference>